<dbReference type="EMBL" id="BAFE01000093">
    <property type="protein sequence ID" value="GAB49750.1"/>
    <property type="molecule type" value="Genomic_DNA"/>
</dbReference>
<dbReference type="InterPro" id="IPR010982">
    <property type="entry name" value="Lambda_DNA-bd_dom_sf"/>
</dbReference>
<dbReference type="RefSeq" id="WP_009483593.1">
    <property type="nucleotide sequence ID" value="NZ_BAFE01000093.1"/>
</dbReference>
<dbReference type="InterPro" id="IPR014710">
    <property type="entry name" value="RmlC-like_jellyroll"/>
</dbReference>
<name>H5UVJ2_9MICO</name>
<proteinExistence type="predicted"/>
<feature type="domain" description="HTH cro/C1-type" evidence="3">
    <location>
        <begin position="17"/>
        <end position="71"/>
    </location>
</feature>
<evidence type="ECO:0000313" key="4">
    <source>
        <dbReference type="EMBL" id="GAB49750.1"/>
    </source>
</evidence>
<keyword evidence="5" id="KW-1185">Reference proteome</keyword>
<dbReference type="Proteomes" id="UP000004367">
    <property type="component" value="Unassembled WGS sequence"/>
</dbReference>
<reference evidence="4 5" key="1">
    <citation type="submission" date="2012-02" db="EMBL/GenBank/DDBJ databases">
        <title>Whole genome shotgun sequence of Mobilicoccus pelagius NBRC 104925.</title>
        <authorList>
            <person name="Yoshida Y."/>
            <person name="Hosoyama A."/>
            <person name="Tsuchikane K."/>
            <person name="Katsumata H."/>
            <person name="Yamazaki S."/>
            <person name="Fujita N."/>
        </authorList>
    </citation>
    <scope>NUCLEOTIDE SEQUENCE [LARGE SCALE GENOMIC DNA]</scope>
    <source>
        <strain evidence="4 5">NBRC 104925</strain>
    </source>
</reference>
<protein>
    <submittedName>
        <fullName evidence="4">Putative transcriptional regulator</fullName>
    </submittedName>
</protein>
<dbReference type="Gene3D" id="2.60.120.10">
    <property type="entry name" value="Jelly Rolls"/>
    <property type="match status" value="1"/>
</dbReference>
<dbReference type="CDD" id="cd00093">
    <property type="entry name" value="HTH_XRE"/>
    <property type="match status" value="1"/>
</dbReference>
<dbReference type="PROSITE" id="PS50943">
    <property type="entry name" value="HTH_CROC1"/>
    <property type="match status" value="1"/>
</dbReference>
<dbReference type="PANTHER" id="PTHR46797">
    <property type="entry name" value="HTH-TYPE TRANSCRIPTIONAL REGULATOR"/>
    <property type="match status" value="1"/>
</dbReference>
<dbReference type="OrthoDB" id="4282897at2"/>
<dbReference type="Pfam" id="PF01381">
    <property type="entry name" value="HTH_3"/>
    <property type="match status" value="1"/>
</dbReference>
<evidence type="ECO:0000313" key="5">
    <source>
        <dbReference type="Proteomes" id="UP000004367"/>
    </source>
</evidence>
<dbReference type="GO" id="GO:0005829">
    <property type="term" value="C:cytosol"/>
    <property type="evidence" value="ECO:0007669"/>
    <property type="project" value="TreeGrafter"/>
</dbReference>
<feature type="region of interest" description="Disordered" evidence="2">
    <location>
        <begin position="180"/>
        <end position="199"/>
    </location>
</feature>
<dbReference type="AlphaFoldDB" id="H5UVJ2"/>
<dbReference type="InterPro" id="IPR050807">
    <property type="entry name" value="TransReg_Diox_bact_type"/>
</dbReference>
<evidence type="ECO:0000256" key="1">
    <source>
        <dbReference type="ARBA" id="ARBA00023125"/>
    </source>
</evidence>
<gene>
    <name evidence="4" type="ORF">MOPEL_134_00340</name>
</gene>
<dbReference type="SMART" id="SM00530">
    <property type="entry name" value="HTH_XRE"/>
    <property type="match status" value="1"/>
</dbReference>
<dbReference type="STRING" id="1089455.MOPEL_134_00340"/>
<dbReference type="eggNOG" id="COG1396">
    <property type="taxonomic scope" value="Bacteria"/>
</dbReference>
<dbReference type="Gene3D" id="1.10.260.40">
    <property type="entry name" value="lambda repressor-like DNA-binding domains"/>
    <property type="match status" value="1"/>
</dbReference>
<comment type="caution">
    <text evidence="4">The sequence shown here is derived from an EMBL/GenBank/DDBJ whole genome shotgun (WGS) entry which is preliminary data.</text>
</comment>
<dbReference type="GO" id="GO:0003677">
    <property type="term" value="F:DNA binding"/>
    <property type="evidence" value="ECO:0007669"/>
    <property type="project" value="UniProtKB-KW"/>
</dbReference>
<dbReference type="InterPro" id="IPR001387">
    <property type="entry name" value="Cro/C1-type_HTH"/>
</dbReference>
<organism evidence="4 5">
    <name type="scientific">Mobilicoccus pelagius NBRC 104925</name>
    <dbReference type="NCBI Taxonomy" id="1089455"/>
    <lineage>
        <taxon>Bacteria</taxon>
        <taxon>Bacillati</taxon>
        <taxon>Actinomycetota</taxon>
        <taxon>Actinomycetes</taxon>
        <taxon>Micrococcales</taxon>
        <taxon>Dermatophilaceae</taxon>
        <taxon>Mobilicoccus</taxon>
    </lineage>
</organism>
<dbReference type="SUPFAM" id="SSF47413">
    <property type="entry name" value="lambda repressor-like DNA-binding domains"/>
    <property type="match status" value="1"/>
</dbReference>
<dbReference type="PANTHER" id="PTHR46797:SF1">
    <property type="entry name" value="METHYLPHOSPHONATE SYNTHASE"/>
    <property type="match status" value="1"/>
</dbReference>
<evidence type="ECO:0000256" key="2">
    <source>
        <dbReference type="SAM" id="MobiDB-lite"/>
    </source>
</evidence>
<evidence type="ECO:0000259" key="3">
    <source>
        <dbReference type="PROSITE" id="PS50943"/>
    </source>
</evidence>
<sequence>MTDSSTGRAVERLGARIRAERQERGLTIAELSERSGVGRGTVTDLERTLRTPSLDTLAKIAAGLGVPVPDLLRDRVSGGRCRLTSVPGLEVEVLDVWTEGDVQVEIHRVRITDTVRRPAARTGTRGYLTLVAGVLSAGSASTPRKIETGGQVAYAADQPHVFVPIGGPAEAVLVMRHPIEREDAGASEAGTGEGQPGSS</sequence>
<keyword evidence="1" id="KW-0238">DNA-binding</keyword>
<accession>H5UVJ2</accession>
<dbReference type="GO" id="GO:0003700">
    <property type="term" value="F:DNA-binding transcription factor activity"/>
    <property type="evidence" value="ECO:0007669"/>
    <property type="project" value="TreeGrafter"/>
</dbReference>